<dbReference type="Pfam" id="PF09704">
    <property type="entry name" value="Cas_Cas5d"/>
    <property type="match status" value="1"/>
</dbReference>
<dbReference type="EMBL" id="VBPB01000221">
    <property type="protein sequence ID" value="TMQ70499.1"/>
    <property type="molecule type" value="Genomic_DNA"/>
</dbReference>
<name>A0A538U450_UNCEI</name>
<protein>
    <submittedName>
        <fullName evidence="1">Type I-E CRISPR-associated protein Cas5/CasD</fullName>
    </submittedName>
</protein>
<dbReference type="GO" id="GO:0051607">
    <property type="term" value="P:defense response to virus"/>
    <property type="evidence" value="ECO:0007669"/>
    <property type="project" value="InterPro"/>
</dbReference>
<dbReference type="GO" id="GO:0003723">
    <property type="term" value="F:RNA binding"/>
    <property type="evidence" value="ECO:0007669"/>
    <property type="project" value="InterPro"/>
</dbReference>
<organism evidence="1 2">
    <name type="scientific">Eiseniibacteriota bacterium</name>
    <dbReference type="NCBI Taxonomy" id="2212470"/>
    <lineage>
        <taxon>Bacteria</taxon>
        <taxon>Candidatus Eiseniibacteriota</taxon>
    </lineage>
</organism>
<dbReference type="GO" id="GO:0043571">
    <property type="term" value="P:maintenance of CRISPR repeat elements"/>
    <property type="evidence" value="ECO:0007669"/>
    <property type="project" value="InterPro"/>
</dbReference>
<evidence type="ECO:0000313" key="2">
    <source>
        <dbReference type="Proteomes" id="UP000319771"/>
    </source>
</evidence>
<gene>
    <name evidence="1" type="primary">cas5e</name>
    <name evidence="1" type="ORF">E6K81_12465</name>
</gene>
<dbReference type="Gene3D" id="3.30.70.2660">
    <property type="match status" value="1"/>
</dbReference>
<dbReference type="NCBIfam" id="TIGR01868">
    <property type="entry name" value="casD_Cas5e"/>
    <property type="match status" value="1"/>
</dbReference>
<comment type="caution">
    <text evidence="1">The sequence shown here is derived from an EMBL/GenBank/DDBJ whole genome shotgun (WGS) entry which is preliminary data.</text>
</comment>
<dbReference type="InterPro" id="IPR010147">
    <property type="entry name" value="CRISPR-assoc_prot_CasD"/>
</dbReference>
<reference evidence="1 2" key="1">
    <citation type="journal article" date="2019" name="Nat. Microbiol.">
        <title>Mediterranean grassland soil C-N compound turnover is dependent on rainfall and depth, and is mediated by genomically divergent microorganisms.</title>
        <authorList>
            <person name="Diamond S."/>
            <person name="Andeer P.F."/>
            <person name="Li Z."/>
            <person name="Crits-Christoph A."/>
            <person name="Burstein D."/>
            <person name="Anantharaman K."/>
            <person name="Lane K.R."/>
            <person name="Thomas B.C."/>
            <person name="Pan C."/>
            <person name="Northen T.R."/>
            <person name="Banfield J.F."/>
        </authorList>
    </citation>
    <scope>NUCLEOTIDE SEQUENCE [LARGE SCALE GENOMIC DNA]</scope>
    <source>
        <strain evidence="1">WS_11</strain>
    </source>
</reference>
<accession>A0A538U450</accession>
<proteinExistence type="predicted"/>
<dbReference type="Proteomes" id="UP000319771">
    <property type="component" value="Unassembled WGS sequence"/>
</dbReference>
<dbReference type="CDD" id="cd09693">
    <property type="entry name" value="Cas5_I"/>
    <property type="match status" value="1"/>
</dbReference>
<evidence type="ECO:0000313" key="1">
    <source>
        <dbReference type="EMBL" id="TMQ70499.1"/>
    </source>
</evidence>
<sequence length="225" mass="24601">MDQNGVVQAFPALSMLTGLFANALGWEHRDVNQLETLQERLRYAARIDRRGEALVDYQTVGLGKDWMLPEKAGWTTRGRIAPRGGASGEATHQRYRHYRADSIHTVALTLVGDEAPSSDDVAEALRKPARPLFIGRKCCLPAAPVLLDAVHGASLVSVLASIPRASRANPGPLPACWWDGDDATTSSGDSRIVPVTDERDWRNRVHVGRRLMREGHVDPPEANGA</sequence>
<dbReference type="AlphaFoldDB" id="A0A538U450"/>
<dbReference type="InterPro" id="IPR021124">
    <property type="entry name" value="CRISPR-assoc_prot_Cas5"/>
</dbReference>